<organism evidence="9 10">
    <name type="scientific">Ambrosia artemisiifolia</name>
    <name type="common">Common ragweed</name>
    <dbReference type="NCBI Taxonomy" id="4212"/>
    <lineage>
        <taxon>Eukaryota</taxon>
        <taxon>Viridiplantae</taxon>
        <taxon>Streptophyta</taxon>
        <taxon>Embryophyta</taxon>
        <taxon>Tracheophyta</taxon>
        <taxon>Spermatophyta</taxon>
        <taxon>Magnoliopsida</taxon>
        <taxon>eudicotyledons</taxon>
        <taxon>Gunneridae</taxon>
        <taxon>Pentapetalae</taxon>
        <taxon>asterids</taxon>
        <taxon>campanulids</taxon>
        <taxon>Asterales</taxon>
        <taxon>Asteraceae</taxon>
        <taxon>Asteroideae</taxon>
        <taxon>Heliantheae alliance</taxon>
        <taxon>Heliantheae</taxon>
        <taxon>Ambrosia</taxon>
    </lineage>
</organism>
<gene>
    <name evidence="9" type="ORF">M8C21_017116</name>
</gene>
<dbReference type="PANTHER" id="PTHR45724:SF23">
    <property type="entry name" value="AQUAPORIN NIP4-1-RELATED"/>
    <property type="match status" value="1"/>
</dbReference>
<evidence type="ECO:0000313" key="9">
    <source>
        <dbReference type="EMBL" id="KAI7735832.1"/>
    </source>
</evidence>
<feature type="transmembrane region" description="Helical" evidence="8">
    <location>
        <begin position="189"/>
        <end position="207"/>
    </location>
</feature>
<dbReference type="InterPro" id="IPR023271">
    <property type="entry name" value="Aquaporin-like"/>
</dbReference>
<evidence type="ECO:0000256" key="7">
    <source>
        <dbReference type="SAM" id="MobiDB-lite"/>
    </source>
</evidence>
<evidence type="ECO:0000256" key="2">
    <source>
        <dbReference type="ARBA" id="ARBA00022448"/>
    </source>
</evidence>
<evidence type="ECO:0000256" key="1">
    <source>
        <dbReference type="ARBA" id="ARBA00004141"/>
    </source>
</evidence>
<dbReference type="PROSITE" id="PS00221">
    <property type="entry name" value="MIP"/>
    <property type="match status" value="1"/>
</dbReference>
<dbReference type="InterPro" id="IPR000425">
    <property type="entry name" value="MIP"/>
</dbReference>
<dbReference type="InterPro" id="IPR034294">
    <property type="entry name" value="Aquaporin_transptr"/>
</dbReference>
<sequence>MSSKDHGSDLEESRSTKGQSPRRRHEDADFCSSTAVVVLTQKVFAETVGTYFLIFVGCGAFLVDKKYGSITFPGMAAAWGLVIVVMAYAVGHISGGHFNPAVTIAFAVFRQFPLTQVPSYIAAQMLGSILASGTLCLLYDVDQELFFGTLPSVSYGRALVLEIIITFLLMFVISGVATDNRSSGDFAGLAIGLTILINVLTTGQVCGASMNPARSLGPAIVMHNYKAIWIYIVGPVMGAILGAFAYNLIRYTDKPLNEITKSSSLLRSFTGN</sequence>
<evidence type="ECO:0000256" key="8">
    <source>
        <dbReference type="SAM" id="Phobius"/>
    </source>
</evidence>
<dbReference type="Pfam" id="PF00230">
    <property type="entry name" value="MIP"/>
    <property type="match status" value="1"/>
</dbReference>
<comment type="similarity">
    <text evidence="6">Belongs to the MIP/aquaporin (TC 1.A.8) family.</text>
</comment>
<protein>
    <recommendedName>
        <fullName evidence="11">Aquaporin NIP-type</fullName>
    </recommendedName>
</protein>
<dbReference type="InterPro" id="IPR022357">
    <property type="entry name" value="MIP_CS"/>
</dbReference>
<comment type="subcellular location">
    <subcellularLocation>
        <location evidence="1">Membrane</location>
        <topology evidence="1">Multi-pass membrane protein</topology>
    </subcellularLocation>
</comment>
<dbReference type="SUPFAM" id="SSF81338">
    <property type="entry name" value="Aquaporin-like"/>
    <property type="match status" value="1"/>
</dbReference>
<dbReference type="GO" id="GO:0015267">
    <property type="term" value="F:channel activity"/>
    <property type="evidence" value="ECO:0007669"/>
    <property type="project" value="InterPro"/>
</dbReference>
<feature type="region of interest" description="Disordered" evidence="7">
    <location>
        <begin position="1"/>
        <end position="26"/>
    </location>
</feature>
<reference evidence="9" key="1">
    <citation type="submission" date="2022-06" db="EMBL/GenBank/DDBJ databases">
        <title>Uncovering the hologenomic basis of an extraordinary plant invasion.</title>
        <authorList>
            <person name="Bieker V.C."/>
            <person name="Martin M.D."/>
            <person name="Gilbert T."/>
            <person name="Hodgins K."/>
            <person name="Battlay P."/>
            <person name="Petersen B."/>
            <person name="Wilson J."/>
        </authorList>
    </citation>
    <scope>NUCLEOTIDE SEQUENCE</scope>
    <source>
        <strain evidence="9">AA19_3_7</strain>
        <tissue evidence="9">Leaf</tissue>
    </source>
</reference>
<keyword evidence="10" id="KW-1185">Reference proteome</keyword>
<keyword evidence="4 8" id="KW-1133">Transmembrane helix</keyword>
<dbReference type="EMBL" id="JAMZMK010009434">
    <property type="protein sequence ID" value="KAI7735832.1"/>
    <property type="molecule type" value="Genomic_DNA"/>
</dbReference>
<evidence type="ECO:0000256" key="3">
    <source>
        <dbReference type="ARBA" id="ARBA00022692"/>
    </source>
</evidence>
<feature type="transmembrane region" description="Helical" evidence="8">
    <location>
        <begin position="228"/>
        <end position="249"/>
    </location>
</feature>
<keyword evidence="5 8" id="KW-0472">Membrane</keyword>
<feature type="transmembrane region" description="Helical" evidence="8">
    <location>
        <begin position="70"/>
        <end position="90"/>
    </location>
</feature>
<name>A0AAD5C663_AMBAR</name>
<evidence type="ECO:0000256" key="6">
    <source>
        <dbReference type="RuleBase" id="RU000477"/>
    </source>
</evidence>
<dbReference type="CDD" id="cd00333">
    <property type="entry name" value="MIP"/>
    <property type="match status" value="1"/>
</dbReference>
<evidence type="ECO:0008006" key="11">
    <source>
        <dbReference type="Google" id="ProtNLM"/>
    </source>
</evidence>
<comment type="caution">
    <text evidence="9">The sequence shown here is derived from an EMBL/GenBank/DDBJ whole genome shotgun (WGS) entry which is preliminary data.</text>
</comment>
<proteinExistence type="inferred from homology"/>
<feature type="compositionally biased region" description="Basic and acidic residues" evidence="7">
    <location>
        <begin position="1"/>
        <end position="15"/>
    </location>
</feature>
<dbReference type="NCBIfam" id="TIGR00861">
    <property type="entry name" value="MIP"/>
    <property type="match status" value="1"/>
</dbReference>
<evidence type="ECO:0000256" key="5">
    <source>
        <dbReference type="ARBA" id="ARBA00023136"/>
    </source>
</evidence>
<evidence type="ECO:0000256" key="4">
    <source>
        <dbReference type="ARBA" id="ARBA00022989"/>
    </source>
</evidence>
<dbReference type="GO" id="GO:0016020">
    <property type="term" value="C:membrane"/>
    <property type="evidence" value="ECO:0007669"/>
    <property type="project" value="UniProtKB-SubCell"/>
</dbReference>
<feature type="transmembrane region" description="Helical" evidence="8">
    <location>
        <begin position="159"/>
        <end position="177"/>
    </location>
</feature>
<dbReference type="PRINTS" id="PR00783">
    <property type="entry name" value="MINTRINSICP"/>
</dbReference>
<keyword evidence="2 6" id="KW-0813">Transport</keyword>
<dbReference type="Gene3D" id="1.20.1080.10">
    <property type="entry name" value="Glycerol uptake facilitator protein"/>
    <property type="match status" value="1"/>
</dbReference>
<feature type="transmembrane region" description="Helical" evidence="8">
    <location>
        <begin position="43"/>
        <end position="63"/>
    </location>
</feature>
<evidence type="ECO:0000313" key="10">
    <source>
        <dbReference type="Proteomes" id="UP001206925"/>
    </source>
</evidence>
<dbReference type="Proteomes" id="UP001206925">
    <property type="component" value="Unassembled WGS sequence"/>
</dbReference>
<accession>A0AAD5C663</accession>
<keyword evidence="3 6" id="KW-0812">Transmembrane</keyword>
<dbReference type="PANTHER" id="PTHR45724">
    <property type="entry name" value="AQUAPORIN NIP2-1"/>
    <property type="match status" value="1"/>
</dbReference>
<dbReference type="AlphaFoldDB" id="A0AAD5C663"/>